<protein>
    <submittedName>
        <fullName evidence="1">Uncharacterized protein</fullName>
    </submittedName>
</protein>
<gene>
    <name evidence="1" type="ORF">GCM10007977_073080</name>
</gene>
<accession>A0A917U813</accession>
<dbReference type="Proteomes" id="UP000642070">
    <property type="component" value="Unassembled WGS sequence"/>
</dbReference>
<reference evidence="1" key="2">
    <citation type="submission" date="2020-09" db="EMBL/GenBank/DDBJ databases">
        <authorList>
            <person name="Sun Q."/>
            <person name="Ohkuma M."/>
        </authorList>
    </citation>
    <scope>NUCLEOTIDE SEQUENCE</scope>
    <source>
        <strain evidence="1">JCM 19831</strain>
    </source>
</reference>
<sequence>MTTGGDWDAAWSAALDAMELEADEVERMLRHRDMPERLPAEAPGFTPPPGIGPLPAALEERARRLVQRQLDLSRELSIAIAGNRQQARLVARLHREADQSVPVYLDNRT</sequence>
<name>A0A917U813_9ACTN</name>
<dbReference type="RefSeq" id="WP_190254589.1">
    <property type="nucleotide sequence ID" value="NZ_BMPI01000044.1"/>
</dbReference>
<evidence type="ECO:0000313" key="1">
    <source>
        <dbReference type="EMBL" id="GGM60913.1"/>
    </source>
</evidence>
<dbReference type="AlphaFoldDB" id="A0A917U813"/>
<organism evidence="1 2">
    <name type="scientific">Dactylosporangium sucinum</name>
    <dbReference type="NCBI Taxonomy" id="1424081"/>
    <lineage>
        <taxon>Bacteria</taxon>
        <taxon>Bacillati</taxon>
        <taxon>Actinomycetota</taxon>
        <taxon>Actinomycetes</taxon>
        <taxon>Micromonosporales</taxon>
        <taxon>Micromonosporaceae</taxon>
        <taxon>Dactylosporangium</taxon>
    </lineage>
</organism>
<dbReference type="EMBL" id="BMPI01000044">
    <property type="protein sequence ID" value="GGM60913.1"/>
    <property type="molecule type" value="Genomic_DNA"/>
</dbReference>
<keyword evidence="2" id="KW-1185">Reference proteome</keyword>
<reference evidence="1" key="1">
    <citation type="journal article" date="2014" name="Int. J. Syst. Evol. Microbiol.">
        <title>Complete genome sequence of Corynebacterium casei LMG S-19264T (=DSM 44701T), isolated from a smear-ripened cheese.</title>
        <authorList>
            <consortium name="US DOE Joint Genome Institute (JGI-PGF)"/>
            <person name="Walter F."/>
            <person name="Albersmeier A."/>
            <person name="Kalinowski J."/>
            <person name="Ruckert C."/>
        </authorList>
    </citation>
    <scope>NUCLEOTIDE SEQUENCE</scope>
    <source>
        <strain evidence="1">JCM 19831</strain>
    </source>
</reference>
<comment type="caution">
    <text evidence="1">The sequence shown here is derived from an EMBL/GenBank/DDBJ whole genome shotgun (WGS) entry which is preliminary data.</text>
</comment>
<proteinExistence type="predicted"/>
<evidence type="ECO:0000313" key="2">
    <source>
        <dbReference type="Proteomes" id="UP000642070"/>
    </source>
</evidence>